<sequence length="244" mass="25854">MSSGFCVGVILLSLLCFGPQAKALSYRSDGSGGLQPYFPHKGNVIQSGIVSSRGINVGSAQQAKPIYQTKPQQPSYQQPRPQQPSYQQPRPLQRPQQPNQQPRPLQQQPRPQPTSSLGPSSKFQQPSPLQLPARPQQPSPCSRSPSSRATSNPGPCSRSPSSRATSSPGPSSRATSSPGPSSPGPSSPGPSSPGPSSPATVQVKAKLACGMQFLVVLTQWMPCQEVLDPFPWSQEVELGVGAKR</sequence>
<feature type="compositionally biased region" description="Polar residues" evidence="1">
    <location>
        <begin position="114"/>
        <end position="128"/>
    </location>
</feature>
<feature type="compositionally biased region" description="Low complexity" evidence="1">
    <location>
        <begin position="132"/>
        <end position="179"/>
    </location>
</feature>
<evidence type="ECO:0000313" key="4">
    <source>
        <dbReference type="Proteomes" id="UP000693946"/>
    </source>
</evidence>
<feature type="signal peptide" evidence="2">
    <location>
        <begin position="1"/>
        <end position="23"/>
    </location>
</feature>
<feature type="compositionally biased region" description="Pro residues" evidence="1">
    <location>
        <begin position="180"/>
        <end position="196"/>
    </location>
</feature>
<gene>
    <name evidence="3" type="ORF">JOB18_026408</name>
</gene>
<comment type="caution">
    <text evidence="3">The sequence shown here is derived from an EMBL/GenBank/DDBJ whole genome shotgun (WGS) entry which is preliminary data.</text>
</comment>
<evidence type="ECO:0000256" key="2">
    <source>
        <dbReference type="SAM" id="SignalP"/>
    </source>
</evidence>
<organism evidence="3 4">
    <name type="scientific">Solea senegalensis</name>
    <name type="common">Senegalese sole</name>
    <dbReference type="NCBI Taxonomy" id="28829"/>
    <lineage>
        <taxon>Eukaryota</taxon>
        <taxon>Metazoa</taxon>
        <taxon>Chordata</taxon>
        <taxon>Craniata</taxon>
        <taxon>Vertebrata</taxon>
        <taxon>Euteleostomi</taxon>
        <taxon>Actinopterygii</taxon>
        <taxon>Neopterygii</taxon>
        <taxon>Teleostei</taxon>
        <taxon>Neoteleostei</taxon>
        <taxon>Acanthomorphata</taxon>
        <taxon>Carangaria</taxon>
        <taxon>Pleuronectiformes</taxon>
        <taxon>Pleuronectoidei</taxon>
        <taxon>Soleidae</taxon>
        <taxon>Solea</taxon>
    </lineage>
</organism>
<evidence type="ECO:0000256" key="1">
    <source>
        <dbReference type="SAM" id="MobiDB-lite"/>
    </source>
</evidence>
<reference evidence="3 4" key="1">
    <citation type="journal article" date="2021" name="Sci. Rep.">
        <title>Chromosome anchoring in Senegalese sole (Solea senegalensis) reveals sex-associated markers and genome rearrangements in flatfish.</title>
        <authorList>
            <person name="Guerrero-Cozar I."/>
            <person name="Gomez-Garrido J."/>
            <person name="Berbel C."/>
            <person name="Martinez-Blanch J.F."/>
            <person name="Alioto T."/>
            <person name="Claros M.G."/>
            <person name="Gagnaire P.A."/>
            <person name="Manchado M."/>
        </authorList>
    </citation>
    <scope>NUCLEOTIDE SEQUENCE [LARGE SCALE GENOMIC DNA]</scope>
    <source>
        <strain evidence="3">Sse05_10M</strain>
    </source>
</reference>
<dbReference type="EMBL" id="JAGKHQ010000678">
    <property type="protein sequence ID" value="KAG7466523.1"/>
    <property type="molecule type" value="Genomic_DNA"/>
</dbReference>
<keyword evidence="4" id="KW-1185">Reference proteome</keyword>
<name>A0AAV6PL76_SOLSE</name>
<dbReference type="Proteomes" id="UP000693946">
    <property type="component" value="Unassembled WGS sequence"/>
</dbReference>
<feature type="compositionally biased region" description="Low complexity" evidence="1">
    <location>
        <begin position="71"/>
        <end position="109"/>
    </location>
</feature>
<protein>
    <submittedName>
        <fullName evidence="3">Uncharacterized protein</fullName>
    </submittedName>
</protein>
<evidence type="ECO:0000313" key="3">
    <source>
        <dbReference type="EMBL" id="KAG7466523.1"/>
    </source>
</evidence>
<dbReference type="AlphaFoldDB" id="A0AAV6PL76"/>
<feature type="region of interest" description="Disordered" evidence="1">
    <location>
        <begin position="60"/>
        <end position="201"/>
    </location>
</feature>
<keyword evidence="2" id="KW-0732">Signal</keyword>
<proteinExistence type="predicted"/>
<feature type="chain" id="PRO_5043417252" evidence="2">
    <location>
        <begin position="24"/>
        <end position="244"/>
    </location>
</feature>
<accession>A0AAV6PL76</accession>